<dbReference type="InterPro" id="IPR051227">
    <property type="entry name" value="CS_glycosyltransferase"/>
</dbReference>
<proteinExistence type="inferred from homology"/>
<dbReference type="Proteomes" id="UP001152795">
    <property type="component" value="Unassembled WGS sequence"/>
</dbReference>
<organism evidence="10 11">
    <name type="scientific">Paramuricea clavata</name>
    <name type="common">Red gorgonian</name>
    <name type="synonym">Violescent sea-whip</name>
    <dbReference type="NCBI Taxonomy" id="317549"/>
    <lineage>
        <taxon>Eukaryota</taxon>
        <taxon>Metazoa</taxon>
        <taxon>Cnidaria</taxon>
        <taxon>Anthozoa</taxon>
        <taxon>Octocorallia</taxon>
        <taxon>Malacalcyonacea</taxon>
        <taxon>Plexauridae</taxon>
        <taxon>Paramuricea</taxon>
    </lineage>
</organism>
<evidence type="ECO:0000256" key="5">
    <source>
        <dbReference type="ARBA" id="ARBA00022968"/>
    </source>
</evidence>
<dbReference type="PANTHER" id="PTHR12369:SF11">
    <property type="entry name" value="HEXOSYLTRANSFERASE"/>
    <property type="match status" value="1"/>
</dbReference>
<evidence type="ECO:0000313" key="11">
    <source>
        <dbReference type="Proteomes" id="UP001152795"/>
    </source>
</evidence>
<evidence type="ECO:0000256" key="9">
    <source>
        <dbReference type="RuleBase" id="RU364016"/>
    </source>
</evidence>
<comment type="subcellular location">
    <subcellularLocation>
        <location evidence="1 9">Golgi apparatus</location>
        <location evidence="1 9">Golgi stack membrane</location>
        <topology evidence="1 9">Single-pass type II membrane protein</topology>
    </subcellularLocation>
</comment>
<evidence type="ECO:0000256" key="3">
    <source>
        <dbReference type="ARBA" id="ARBA00022679"/>
    </source>
</evidence>
<gene>
    <name evidence="10" type="ORF">PACLA_8A060797</name>
</gene>
<evidence type="ECO:0000256" key="2">
    <source>
        <dbReference type="ARBA" id="ARBA00009239"/>
    </source>
</evidence>
<keyword evidence="11" id="KW-1185">Reference proteome</keyword>
<dbReference type="InterPro" id="IPR008428">
    <property type="entry name" value="Chond_GalNAc"/>
</dbReference>
<evidence type="ECO:0000256" key="6">
    <source>
        <dbReference type="ARBA" id="ARBA00022989"/>
    </source>
</evidence>
<keyword evidence="6" id="KW-1133">Transmembrane helix</keyword>
<evidence type="ECO:0000313" key="10">
    <source>
        <dbReference type="EMBL" id="CAB4030635.1"/>
    </source>
</evidence>
<accession>A0A6S7JE82</accession>
<keyword evidence="3 9" id="KW-0808">Transferase</keyword>
<keyword evidence="5 9" id="KW-0735">Signal-anchor</keyword>
<dbReference type="Gene3D" id="3.90.550.50">
    <property type="match status" value="1"/>
</dbReference>
<evidence type="ECO:0000256" key="8">
    <source>
        <dbReference type="ARBA" id="ARBA00023136"/>
    </source>
</evidence>
<dbReference type="AlphaFoldDB" id="A0A6S7JE82"/>
<keyword evidence="7 9" id="KW-0333">Golgi apparatus</keyword>
<evidence type="ECO:0000256" key="7">
    <source>
        <dbReference type="ARBA" id="ARBA00023034"/>
    </source>
</evidence>
<protein>
    <recommendedName>
        <fullName evidence="9">Hexosyltransferase</fullName>
        <ecNumber evidence="9">2.4.1.-</ecNumber>
    </recommendedName>
</protein>
<evidence type="ECO:0000256" key="4">
    <source>
        <dbReference type="ARBA" id="ARBA00022692"/>
    </source>
</evidence>
<comment type="caution">
    <text evidence="10">The sequence shown here is derived from an EMBL/GenBank/DDBJ whole genome shotgun (WGS) entry which is preliminary data.</text>
</comment>
<comment type="similarity">
    <text evidence="2 9">Belongs to the chondroitin N-acetylgalactosaminyltransferase family.</text>
</comment>
<dbReference type="GO" id="GO:0047238">
    <property type="term" value="F:glucuronosyl-N-acetylgalactosaminyl-proteoglycan 4-beta-N-acetylgalactosaminyltransferase activity"/>
    <property type="evidence" value="ECO:0007669"/>
    <property type="project" value="TreeGrafter"/>
</dbReference>
<keyword evidence="8" id="KW-0472">Membrane</keyword>
<dbReference type="Pfam" id="PF05679">
    <property type="entry name" value="CHGN"/>
    <property type="match status" value="1"/>
</dbReference>
<dbReference type="EC" id="2.4.1.-" evidence="9"/>
<dbReference type="OrthoDB" id="431432at2759"/>
<dbReference type="EMBL" id="CACRXK020017018">
    <property type="protein sequence ID" value="CAB4030635.1"/>
    <property type="molecule type" value="Genomic_DNA"/>
</dbReference>
<name>A0A6S7JE82_PARCT</name>
<dbReference type="GO" id="GO:0032580">
    <property type="term" value="C:Golgi cisterna membrane"/>
    <property type="evidence" value="ECO:0007669"/>
    <property type="project" value="UniProtKB-SubCell"/>
</dbReference>
<keyword evidence="4" id="KW-0812">Transmembrane</keyword>
<dbReference type="PANTHER" id="PTHR12369">
    <property type="entry name" value="CHONDROITIN SYNTHASE"/>
    <property type="match status" value="1"/>
</dbReference>
<evidence type="ECO:0000256" key="1">
    <source>
        <dbReference type="ARBA" id="ARBA00004447"/>
    </source>
</evidence>
<reference evidence="10" key="1">
    <citation type="submission" date="2020-04" db="EMBL/GenBank/DDBJ databases">
        <authorList>
            <person name="Alioto T."/>
            <person name="Alioto T."/>
            <person name="Gomez Garrido J."/>
        </authorList>
    </citation>
    <scope>NUCLEOTIDE SEQUENCE</scope>
    <source>
        <strain evidence="10">A484AB</strain>
    </source>
</reference>
<sequence>MTHFGTIKTRAVAIHKTWARDIPGKVIFFVGNSDNRTEVDIPLVVLPVADDVYPPQEKAMLMLKYVYEHYVDCFRWFIRADDDVYINSDNLGALLISISNRDDVLLGHPGIGTTEEKGKLGLEEQSNFCIGGTGIVMSRSVLKKVYPHLDHCIKHTLTAHEDSEVGRCIKKFVGVQCPWGYEASEIFHQDYGDDQQAYHGDLDLIPFEKVVSLHPVKDAGYLFRLHHHFLSIKQRERQNRARKLKKHIKNTEKILAASKTNHSVNFFRNPDSYYCKLEQCGEFHTAEERVHGKNLPPKTWAMFRDLQSFGVQQFSTPVEVIRSSKAKTLKLVTEKAKQNIIQEERPELYHGFYFGEFEVGYTRESPIRGNLYEIHYTVRMKRDIKGRLETLRQLRRVKFKNTFGSLTARVQQDNPKNELINIVLPCQAPINLFENFLKNVRQMLEKFHETLRVFVVYFREVAQSKKFKSIFEMYRKKFGDFRFVWLEVDGKFNRETAVEIILKHFSKNQLLLFTQIDFIISADFLERCRQNTEKGTRLYFPMALKTRDKKNAYQSGRWEFENYSTFCAYSDDVIALKDIHPVRNASSENDLETSSFVDMFITREQRMLEVFRAPDPGLLLLDSSRPPCLPKDKACTDRFDSTKSLFDYIFKKGYLKDFL</sequence>